<dbReference type="InterPro" id="IPR046235">
    <property type="entry name" value="DUF6268"/>
</dbReference>
<feature type="domain" description="DUF6268" evidence="2">
    <location>
        <begin position="147"/>
        <end position="288"/>
    </location>
</feature>
<sequence length="300" mass="32056">MPAPCLVRVACAAVLSTGVAAVSMAQAPPGVSFSVAPVVQFDSDLDSGGDAAYAAVLMSLGTNWALDEQSSLGVRLRLDYEDWHFDKPLGFGGAQPWDRLYRAGVSVPYGFTTESGWRLGLTPTIEYAGESGASVSDALEYGATASVSRAVRPDLTLGLGVGVFERIEETSAFPFLIIDWRINDRLRLTNPFPAGPAGPAGLELSYALDSGWTAGVGAAYRSYRFRLDSDGPFPDGVGEHRFIPVFVQLGRDLTENLSFKLYAGAATGTTLKVEDEKGRRLFEEDQDPAAMLGVSLIGRF</sequence>
<reference evidence="4" key="1">
    <citation type="submission" date="2016-10" db="EMBL/GenBank/DDBJ databases">
        <authorList>
            <person name="Varghese N."/>
            <person name="Submissions S."/>
        </authorList>
    </citation>
    <scope>NUCLEOTIDE SEQUENCE [LARGE SCALE GENOMIC DNA]</scope>
    <source>
        <strain evidence="4">DSM 217</strain>
    </source>
</reference>
<dbReference type="Proteomes" id="UP000198816">
    <property type="component" value="Unassembled WGS sequence"/>
</dbReference>
<dbReference type="Pfam" id="PF19783">
    <property type="entry name" value="DUF6268"/>
    <property type="match status" value="1"/>
</dbReference>
<organism evidence="3 4">
    <name type="scientific">Thiocapsa roseopersicina</name>
    <dbReference type="NCBI Taxonomy" id="1058"/>
    <lineage>
        <taxon>Bacteria</taxon>
        <taxon>Pseudomonadati</taxon>
        <taxon>Pseudomonadota</taxon>
        <taxon>Gammaproteobacteria</taxon>
        <taxon>Chromatiales</taxon>
        <taxon>Chromatiaceae</taxon>
        <taxon>Thiocapsa</taxon>
    </lineage>
</organism>
<keyword evidence="1" id="KW-0732">Signal</keyword>
<name>A0A1H3C3U9_THIRO</name>
<evidence type="ECO:0000313" key="3">
    <source>
        <dbReference type="EMBL" id="SDX48786.1"/>
    </source>
</evidence>
<dbReference type="SUPFAM" id="SSF56935">
    <property type="entry name" value="Porins"/>
    <property type="match status" value="1"/>
</dbReference>
<dbReference type="AlphaFoldDB" id="A0A1H3C3U9"/>
<feature type="signal peptide" evidence="1">
    <location>
        <begin position="1"/>
        <end position="27"/>
    </location>
</feature>
<dbReference type="RefSeq" id="WP_093037201.1">
    <property type="nucleotide sequence ID" value="NZ_FNNZ01000030.1"/>
</dbReference>
<dbReference type="EMBL" id="FNNZ01000030">
    <property type="protein sequence ID" value="SDX48786.1"/>
    <property type="molecule type" value="Genomic_DNA"/>
</dbReference>
<accession>A0A1H3C3U9</accession>
<evidence type="ECO:0000259" key="2">
    <source>
        <dbReference type="Pfam" id="PF19783"/>
    </source>
</evidence>
<evidence type="ECO:0000256" key="1">
    <source>
        <dbReference type="SAM" id="SignalP"/>
    </source>
</evidence>
<keyword evidence="4" id="KW-1185">Reference proteome</keyword>
<proteinExistence type="predicted"/>
<gene>
    <name evidence="3" type="ORF">SAMN05421783_1301</name>
</gene>
<feature type="chain" id="PRO_5011713675" description="DUF6268 domain-containing protein" evidence="1">
    <location>
        <begin position="28"/>
        <end position="300"/>
    </location>
</feature>
<evidence type="ECO:0000313" key="4">
    <source>
        <dbReference type="Proteomes" id="UP000198816"/>
    </source>
</evidence>
<dbReference type="OrthoDB" id="190240at2"/>
<protein>
    <recommendedName>
        <fullName evidence="2">DUF6268 domain-containing protein</fullName>
    </recommendedName>
</protein>